<dbReference type="InterPro" id="IPR021109">
    <property type="entry name" value="Peptidase_aspartic_dom_sf"/>
</dbReference>
<dbReference type="SUPFAM" id="SSF50630">
    <property type="entry name" value="Acid proteases"/>
    <property type="match status" value="1"/>
</dbReference>
<protein>
    <recommendedName>
        <fullName evidence="2">Peptidase A2 domain-containing protein</fullName>
    </recommendedName>
</protein>
<dbReference type="InterPro" id="IPR001995">
    <property type="entry name" value="Peptidase_A2_cat"/>
</dbReference>
<feature type="non-terminal residue" evidence="3">
    <location>
        <position position="1"/>
    </location>
</feature>
<sequence>SVNKKNTNGLCDTGASVSCISKAFFERAFPNEKPSFVFNTVQSIVGVGGTRHSVTGKVKLDVCFGSLTVSYQFLIVEDLHHSLIIGHDFMDAHNVKLDIRAKTDVCNLRTDTGYARTVRPTVVKAMSEVNIPVKIARIKDGNEVLLEPLTNLANHNVMGAKCLVKVKKGRATIRIINPTDKDVYLKGNKVLAIVSQVRLDSVCSLDDVSHKNLSSSMEEIPQLRLVQTDEKEWLEATIEYDGNEAVCSLEATPSNQNEDTKHETEDLIEMQKQCPDFKHIYEYLADQVVPENEKIRKSAQIGKEHYHILDGVLIHFMYVQKDQRNWHLILLTVLMGMRSNPNTDTSGFSPFKMLFGGEMRLPFDTSLVPREALKPEDRTIVTQLIDTLKIVHEMAKNNTELTQEESKERRRLGQTVLRKVHKHTTGLSCKLEDKWEGPYYIRQK</sequence>
<evidence type="ECO:0000313" key="4">
    <source>
        <dbReference type="Proteomes" id="UP001164746"/>
    </source>
</evidence>
<proteinExistence type="predicted"/>
<name>A0ABY7EHI7_MYAAR</name>
<dbReference type="Gene3D" id="2.40.70.10">
    <property type="entry name" value="Acid Proteases"/>
    <property type="match status" value="1"/>
</dbReference>
<dbReference type="CDD" id="cd00303">
    <property type="entry name" value="retropepsin_like"/>
    <property type="match status" value="1"/>
</dbReference>
<feature type="domain" description="Peptidase A2" evidence="2">
    <location>
        <begin position="7"/>
        <end position="89"/>
    </location>
</feature>
<organism evidence="3 4">
    <name type="scientific">Mya arenaria</name>
    <name type="common">Soft-shell clam</name>
    <dbReference type="NCBI Taxonomy" id="6604"/>
    <lineage>
        <taxon>Eukaryota</taxon>
        <taxon>Metazoa</taxon>
        <taxon>Spiralia</taxon>
        <taxon>Lophotrochozoa</taxon>
        <taxon>Mollusca</taxon>
        <taxon>Bivalvia</taxon>
        <taxon>Autobranchia</taxon>
        <taxon>Heteroconchia</taxon>
        <taxon>Euheterodonta</taxon>
        <taxon>Imparidentia</taxon>
        <taxon>Neoheterodontei</taxon>
        <taxon>Myida</taxon>
        <taxon>Myoidea</taxon>
        <taxon>Myidae</taxon>
        <taxon>Mya</taxon>
    </lineage>
</organism>
<dbReference type="InterPro" id="IPR018061">
    <property type="entry name" value="Retropepsins"/>
</dbReference>
<evidence type="ECO:0000259" key="2">
    <source>
        <dbReference type="PROSITE" id="PS50175"/>
    </source>
</evidence>
<accession>A0ABY7EHI7</accession>
<feature type="non-terminal residue" evidence="3">
    <location>
        <position position="444"/>
    </location>
</feature>
<dbReference type="Proteomes" id="UP001164746">
    <property type="component" value="Chromosome 6"/>
</dbReference>
<keyword evidence="1" id="KW-0378">Hydrolase</keyword>
<dbReference type="EMBL" id="CP111017">
    <property type="protein sequence ID" value="WAR08352.1"/>
    <property type="molecule type" value="Genomic_DNA"/>
</dbReference>
<reference evidence="3" key="1">
    <citation type="submission" date="2022-11" db="EMBL/GenBank/DDBJ databases">
        <title>Centuries of genome instability and evolution in soft-shell clam transmissible cancer (bioRxiv).</title>
        <authorList>
            <person name="Hart S.F.M."/>
            <person name="Yonemitsu M.A."/>
            <person name="Giersch R.M."/>
            <person name="Beal B.F."/>
            <person name="Arriagada G."/>
            <person name="Davis B.W."/>
            <person name="Ostrander E.A."/>
            <person name="Goff S.P."/>
            <person name="Metzger M.J."/>
        </authorList>
    </citation>
    <scope>NUCLEOTIDE SEQUENCE</scope>
    <source>
        <strain evidence="3">MELC-2E11</strain>
        <tissue evidence="3">Siphon/mantle</tissue>
    </source>
</reference>
<dbReference type="Pfam" id="PF00077">
    <property type="entry name" value="RVP"/>
    <property type="match status" value="1"/>
</dbReference>
<evidence type="ECO:0000256" key="1">
    <source>
        <dbReference type="ARBA" id="ARBA00022801"/>
    </source>
</evidence>
<dbReference type="PROSITE" id="PS50175">
    <property type="entry name" value="ASP_PROT_RETROV"/>
    <property type="match status" value="1"/>
</dbReference>
<evidence type="ECO:0000313" key="3">
    <source>
        <dbReference type="EMBL" id="WAR08352.1"/>
    </source>
</evidence>
<keyword evidence="4" id="KW-1185">Reference proteome</keyword>
<gene>
    <name evidence="3" type="ORF">MAR_018310</name>
</gene>